<gene>
    <name evidence="2" type="ORF">C8D89_108181</name>
</gene>
<keyword evidence="3" id="KW-1185">Reference proteome</keyword>
<protein>
    <submittedName>
        <fullName evidence="2">Squalene synthase HpnC</fullName>
    </submittedName>
</protein>
<dbReference type="NCBIfam" id="TIGR03464">
    <property type="entry name" value="HpnC"/>
    <property type="match status" value="1"/>
</dbReference>
<organism evidence="2 3">
    <name type="scientific">Actinomycetospora cinnamomea</name>
    <dbReference type="NCBI Taxonomy" id="663609"/>
    <lineage>
        <taxon>Bacteria</taxon>
        <taxon>Bacillati</taxon>
        <taxon>Actinomycetota</taxon>
        <taxon>Actinomycetes</taxon>
        <taxon>Pseudonocardiales</taxon>
        <taxon>Pseudonocardiaceae</taxon>
        <taxon>Actinomycetospora</taxon>
    </lineage>
</organism>
<dbReference type="PANTHER" id="PTHR31480">
    <property type="entry name" value="BIFUNCTIONAL LYCOPENE CYCLASE/PHYTOENE SYNTHASE"/>
    <property type="match status" value="1"/>
</dbReference>
<name>A0A2U1F8T8_9PSEU</name>
<evidence type="ECO:0000256" key="1">
    <source>
        <dbReference type="SAM" id="MobiDB-lite"/>
    </source>
</evidence>
<dbReference type="RefSeq" id="WP_207787268.1">
    <property type="nucleotide sequence ID" value="NZ_QEKW01000008.1"/>
</dbReference>
<evidence type="ECO:0000313" key="2">
    <source>
        <dbReference type="EMBL" id="PVZ08584.1"/>
    </source>
</evidence>
<comment type="caution">
    <text evidence="2">The sequence shown here is derived from an EMBL/GenBank/DDBJ whole genome shotgun (WGS) entry which is preliminary data.</text>
</comment>
<dbReference type="Gene3D" id="1.10.600.10">
    <property type="entry name" value="Farnesyl Diphosphate Synthase"/>
    <property type="match status" value="1"/>
</dbReference>
<sequence>MRHDVEARDAVTSGDDRRLRDAERSENFPVALRALPAARRATLRRVYAVVRTIDDVGDEGDVPPAERLAALDELDDDLDAVFAGRRPRSPVVAALAPDTGLLSAEPFHDLVTANRRDQTTTRYATRDDLLDSCRLSAVPIGRLVLAAFAVDVPPAAVAESDRICTALQLLEHLQDVAEDRRRGRVYLPADARAAGGVAEEDLDARAASPALARLVRAETAAARALLVSGIPLVGRLRGAARLAVAGYAAGGLAAADALDRTGGDVLAHTARPRRRDVARHLARLAIRPPGGRPAP</sequence>
<dbReference type="GO" id="GO:0004311">
    <property type="term" value="F:geranylgeranyl diphosphate synthase activity"/>
    <property type="evidence" value="ECO:0007669"/>
    <property type="project" value="InterPro"/>
</dbReference>
<dbReference type="InterPro" id="IPR002060">
    <property type="entry name" value="Squ/phyt_synthse"/>
</dbReference>
<dbReference type="SUPFAM" id="SSF48576">
    <property type="entry name" value="Terpenoid synthases"/>
    <property type="match status" value="1"/>
</dbReference>
<dbReference type="Proteomes" id="UP000245639">
    <property type="component" value="Unassembled WGS sequence"/>
</dbReference>
<dbReference type="InterPro" id="IPR008949">
    <property type="entry name" value="Isoprenoid_synthase_dom_sf"/>
</dbReference>
<feature type="region of interest" description="Disordered" evidence="1">
    <location>
        <begin position="1"/>
        <end position="21"/>
    </location>
</feature>
<dbReference type="InterPro" id="IPR017827">
    <property type="entry name" value="HSQ_synthase_HpnC"/>
</dbReference>
<dbReference type="AlphaFoldDB" id="A0A2U1F8T8"/>
<accession>A0A2U1F8T8</accession>
<reference evidence="2 3" key="1">
    <citation type="submission" date="2018-04" db="EMBL/GenBank/DDBJ databases">
        <title>Genomic Encyclopedia of Type Strains, Phase IV (KMG-IV): sequencing the most valuable type-strain genomes for metagenomic binning, comparative biology and taxonomic classification.</title>
        <authorList>
            <person name="Goeker M."/>
        </authorList>
    </citation>
    <scope>NUCLEOTIDE SEQUENCE [LARGE SCALE GENOMIC DNA]</scope>
    <source>
        <strain evidence="2 3">DSM 45771</strain>
    </source>
</reference>
<proteinExistence type="predicted"/>
<evidence type="ECO:0000313" key="3">
    <source>
        <dbReference type="Proteomes" id="UP000245639"/>
    </source>
</evidence>
<dbReference type="EMBL" id="QEKW01000008">
    <property type="protein sequence ID" value="PVZ08584.1"/>
    <property type="molecule type" value="Genomic_DNA"/>
</dbReference>
<dbReference type="Pfam" id="PF00494">
    <property type="entry name" value="SQS_PSY"/>
    <property type="match status" value="1"/>
</dbReference>